<keyword evidence="3" id="KW-1185">Reference proteome</keyword>
<evidence type="ECO:0000313" key="3">
    <source>
        <dbReference type="Proteomes" id="UP000052068"/>
    </source>
</evidence>
<dbReference type="Pfam" id="PF18050">
    <property type="entry name" value="Cyclophil_like2"/>
    <property type="match status" value="1"/>
</dbReference>
<dbReference type="InterPro" id="IPR041183">
    <property type="entry name" value="Cyclophilin-like"/>
</dbReference>
<feature type="domain" description="Cyclophilin-like" evidence="1">
    <location>
        <begin position="31"/>
        <end position="136"/>
    </location>
</feature>
<dbReference type="SUPFAM" id="SSF50891">
    <property type="entry name" value="Cyclophilin-like"/>
    <property type="match status" value="1"/>
</dbReference>
<gene>
    <name evidence="2" type="ORF">RS75_10485</name>
</gene>
<sequence>MKSFVETTFVAALISLQTGVSALAQDRVLISSDWGNVTAELADNAATRALVALLPLTIEMDDHLRQEKTGDLPSALPSAPRQREFSIGTLGLWSSGDFVIYYRDGRVPQPGIVILGHIPSDASIFDRPGKVTIRIEKLR</sequence>
<proteinExistence type="predicted"/>
<reference evidence="2 3" key="1">
    <citation type="submission" date="2015-03" db="EMBL/GenBank/DDBJ databases">
        <title>Draft Genome Sequences of Agrobacterium nepotum Strain 39/7T (= CFBP 7436T = LMG 26435T) and Agrobacterium sp. Strain KFB 330 (= CFBP 8308 = LMG 28674).</title>
        <authorList>
            <person name="Kuzmanovic N."/>
            <person name="Pulawska J."/>
            <person name="Obradovic A."/>
        </authorList>
    </citation>
    <scope>NUCLEOTIDE SEQUENCE [LARGE SCALE GENOMIC DNA]</scope>
    <source>
        <strain evidence="2 3">39/7</strain>
    </source>
</reference>
<dbReference type="EMBL" id="JWJH01000008">
    <property type="protein sequence ID" value="KJF67886.1"/>
    <property type="molecule type" value="Genomic_DNA"/>
</dbReference>
<evidence type="ECO:0000259" key="1">
    <source>
        <dbReference type="Pfam" id="PF18050"/>
    </source>
</evidence>
<dbReference type="Gene3D" id="2.40.100.20">
    <property type="match status" value="1"/>
</dbReference>
<protein>
    <recommendedName>
        <fullName evidence="1">Cyclophilin-like domain-containing protein</fullName>
    </recommendedName>
</protein>
<organism evidence="2 3">
    <name type="scientific">Rhizobium nepotum 39/7</name>
    <dbReference type="NCBI Taxonomy" id="1368418"/>
    <lineage>
        <taxon>Bacteria</taxon>
        <taxon>Pseudomonadati</taxon>
        <taxon>Pseudomonadota</taxon>
        <taxon>Alphaproteobacteria</taxon>
        <taxon>Hyphomicrobiales</taxon>
        <taxon>Rhizobiaceae</taxon>
        <taxon>Rhizobium/Agrobacterium group</taxon>
        <taxon>Rhizobium</taxon>
    </lineage>
</organism>
<dbReference type="Proteomes" id="UP000052068">
    <property type="component" value="Unassembled WGS sequence"/>
</dbReference>
<comment type="caution">
    <text evidence="2">The sequence shown here is derived from an EMBL/GenBank/DDBJ whole genome shotgun (WGS) entry which is preliminary data.</text>
</comment>
<name>A0ABR5CSS3_9HYPH</name>
<accession>A0ABR5CSS3</accession>
<dbReference type="InterPro" id="IPR029000">
    <property type="entry name" value="Cyclophilin-like_dom_sf"/>
</dbReference>
<evidence type="ECO:0000313" key="2">
    <source>
        <dbReference type="EMBL" id="KJF67886.1"/>
    </source>
</evidence>